<evidence type="ECO:0000259" key="2">
    <source>
        <dbReference type="PROSITE" id="PS50181"/>
    </source>
</evidence>
<dbReference type="OrthoDB" id="695490at2759"/>
<dbReference type="EMBL" id="JACEFO010001972">
    <property type="protein sequence ID" value="KAF8690693.1"/>
    <property type="molecule type" value="Genomic_DNA"/>
</dbReference>
<dbReference type="SUPFAM" id="SSF81383">
    <property type="entry name" value="F-box domain"/>
    <property type="match status" value="1"/>
</dbReference>
<dbReference type="InterPro" id="IPR053781">
    <property type="entry name" value="F-box_AtFBL13-like"/>
</dbReference>
<dbReference type="InterPro" id="IPR055302">
    <property type="entry name" value="F-box_dom-containing"/>
</dbReference>
<accession>A0A835EG30</accession>
<evidence type="ECO:0000256" key="1">
    <source>
        <dbReference type="SAM" id="MobiDB-lite"/>
    </source>
</evidence>
<organism evidence="3 4">
    <name type="scientific">Digitaria exilis</name>
    <dbReference type="NCBI Taxonomy" id="1010633"/>
    <lineage>
        <taxon>Eukaryota</taxon>
        <taxon>Viridiplantae</taxon>
        <taxon>Streptophyta</taxon>
        <taxon>Embryophyta</taxon>
        <taxon>Tracheophyta</taxon>
        <taxon>Spermatophyta</taxon>
        <taxon>Magnoliopsida</taxon>
        <taxon>Liliopsida</taxon>
        <taxon>Poales</taxon>
        <taxon>Poaceae</taxon>
        <taxon>PACMAD clade</taxon>
        <taxon>Panicoideae</taxon>
        <taxon>Panicodae</taxon>
        <taxon>Paniceae</taxon>
        <taxon>Anthephorinae</taxon>
        <taxon>Digitaria</taxon>
    </lineage>
</organism>
<dbReference type="Proteomes" id="UP000636709">
    <property type="component" value="Unassembled WGS sequence"/>
</dbReference>
<name>A0A835EG30_9POAL</name>
<evidence type="ECO:0000313" key="4">
    <source>
        <dbReference type="Proteomes" id="UP000636709"/>
    </source>
</evidence>
<feature type="compositionally biased region" description="Basic and acidic residues" evidence="1">
    <location>
        <begin position="10"/>
        <end position="20"/>
    </location>
</feature>
<protein>
    <recommendedName>
        <fullName evidence="2">F-box domain-containing protein</fullName>
    </recommendedName>
</protein>
<gene>
    <name evidence="3" type="ORF">HU200_041068</name>
</gene>
<dbReference type="CDD" id="cd22160">
    <property type="entry name" value="F-box_AtFBL13-like"/>
    <property type="match status" value="1"/>
</dbReference>
<dbReference type="PANTHER" id="PTHR32141:SF160">
    <property type="entry name" value="F-BOX DOMAIN-CONTAINING PROTEIN"/>
    <property type="match status" value="1"/>
</dbReference>
<dbReference type="PANTHER" id="PTHR32141">
    <property type="match status" value="1"/>
</dbReference>
<evidence type="ECO:0000313" key="3">
    <source>
        <dbReference type="EMBL" id="KAF8690693.1"/>
    </source>
</evidence>
<keyword evidence="4" id="KW-1185">Reference proteome</keyword>
<dbReference type="AlphaFoldDB" id="A0A835EG30"/>
<comment type="caution">
    <text evidence="3">The sequence shown here is derived from an EMBL/GenBank/DDBJ whole genome shotgun (WGS) entry which is preliminary data.</text>
</comment>
<dbReference type="InterPro" id="IPR036047">
    <property type="entry name" value="F-box-like_dom_sf"/>
</dbReference>
<feature type="region of interest" description="Disordered" evidence="1">
    <location>
        <begin position="1"/>
        <end position="36"/>
    </location>
</feature>
<sequence length="125" mass="13726">MEDNAMAKRTRFEGESRRQELPVGGGGGEDGGPDLISRLPDEVLGDLITLLPTRDGARTQAISRRWRPLWRAAPLNLQVDSLSGQDRKRIIFATKILSEHTGPGRRLSLRGTVLPRSTAGCAREP</sequence>
<dbReference type="PROSITE" id="PS50181">
    <property type="entry name" value="FBOX"/>
    <property type="match status" value="1"/>
</dbReference>
<dbReference type="Gramene" id="Dexi2A01G0009790.1">
    <property type="protein sequence ID" value="Dexi2A01G0009790.1:cds"/>
    <property type="gene ID" value="Dexi2A01G0009790"/>
</dbReference>
<dbReference type="InterPro" id="IPR001810">
    <property type="entry name" value="F-box_dom"/>
</dbReference>
<feature type="domain" description="F-box" evidence="2">
    <location>
        <begin position="33"/>
        <end position="69"/>
    </location>
</feature>
<reference evidence="3" key="1">
    <citation type="submission" date="2020-07" db="EMBL/GenBank/DDBJ databases">
        <title>Genome sequence and genetic diversity analysis of an under-domesticated orphan crop, white fonio (Digitaria exilis).</title>
        <authorList>
            <person name="Bennetzen J.L."/>
            <person name="Chen S."/>
            <person name="Ma X."/>
            <person name="Wang X."/>
            <person name="Yssel A.E.J."/>
            <person name="Chaluvadi S.R."/>
            <person name="Johnson M."/>
            <person name="Gangashetty P."/>
            <person name="Hamidou F."/>
            <person name="Sanogo M.D."/>
            <person name="Zwaenepoel A."/>
            <person name="Wallace J."/>
            <person name="Van De Peer Y."/>
            <person name="Van Deynze A."/>
        </authorList>
    </citation>
    <scope>NUCLEOTIDE SEQUENCE</scope>
    <source>
        <tissue evidence="3">Leaves</tissue>
    </source>
</reference>
<proteinExistence type="predicted"/>